<organism evidence="5 6">
    <name type="scientific">Cyanidium caldarium</name>
    <name type="common">Red alga</name>
    <dbReference type="NCBI Taxonomy" id="2771"/>
    <lineage>
        <taxon>Eukaryota</taxon>
        <taxon>Rhodophyta</taxon>
        <taxon>Bangiophyceae</taxon>
        <taxon>Cyanidiales</taxon>
        <taxon>Cyanidiaceae</taxon>
        <taxon>Cyanidium</taxon>
    </lineage>
</organism>
<dbReference type="PANTHER" id="PTHR14150">
    <property type="entry name" value="U3 SMALL NUCLEOLAR RNA-ASSOCIATED PROTEIN 14"/>
    <property type="match status" value="1"/>
</dbReference>
<dbReference type="AlphaFoldDB" id="A0AAV9IQ50"/>
<keyword evidence="2" id="KW-0597">Phosphoprotein</keyword>
<feature type="compositionally biased region" description="Basic residues" evidence="4">
    <location>
        <begin position="246"/>
        <end position="259"/>
    </location>
</feature>
<feature type="region of interest" description="Disordered" evidence="4">
    <location>
        <begin position="309"/>
        <end position="340"/>
    </location>
</feature>
<protein>
    <recommendedName>
        <fullName evidence="7">U3 small nucleolar RNA-associated protein 14</fullName>
    </recommendedName>
</protein>
<comment type="caution">
    <text evidence="5">The sequence shown here is derived from an EMBL/GenBank/DDBJ whole genome shotgun (WGS) entry which is preliminary data.</text>
</comment>
<feature type="region of interest" description="Disordered" evidence="4">
    <location>
        <begin position="1"/>
        <end position="33"/>
    </location>
</feature>
<feature type="region of interest" description="Disordered" evidence="4">
    <location>
        <begin position="365"/>
        <end position="384"/>
    </location>
</feature>
<dbReference type="EMBL" id="JANCYW010000001">
    <property type="protein sequence ID" value="KAK4534321.1"/>
    <property type="molecule type" value="Genomic_DNA"/>
</dbReference>
<feature type="compositionally biased region" description="Acidic residues" evidence="4">
    <location>
        <begin position="1"/>
        <end position="16"/>
    </location>
</feature>
<feature type="compositionally biased region" description="Low complexity" evidence="4">
    <location>
        <begin position="485"/>
        <end position="498"/>
    </location>
</feature>
<accession>A0AAV9IQ50</accession>
<gene>
    <name evidence="5" type="ORF">CDCA_CDCA01G0346</name>
</gene>
<dbReference type="Proteomes" id="UP001301350">
    <property type="component" value="Unassembled WGS sequence"/>
</dbReference>
<feature type="compositionally biased region" description="Basic and acidic residues" evidence="4">
    <location>
        <begin position="499"/>
        <end position="515"/>
    </location>
</feature>
<feature type="compositionally biased region" description="Acidic residues" evidence="4">
    <location>
        <begin position="365"/>
        <end position="380"/>
    </location>
</feature>
<feature type="region of interest" description="Disordered" evidence="4">
    <location>
        <begin position="246"/>
        <end position="267"/>
    </location>
</feature>
<dbReference type="GO" id="GO:0032040">
    <property type="term" value="C:small-subunit processome"/>
    <property type="evidence" value="ECO:0007669"/>
    <property type="project" value="InterPro"/>
</dbReference>
<dbReference type="GO" id="GO:0006364">
    <property type="term" value="P:rRNA processing"/>
    <property type="evidence" value="ECO:0007669"/>
    <property type="project" value="InterPro"/>
</dbReference>
<evidence type="ECO:0000256" key="4">
    <source>
        <dbReference type="SAM" id="MobiDB-lite"/>
    </source>
</evidence>
<comment type="subcellular location">
    <subcellularLocation>
        <location evidence="1">Nucleus</location>
        <location evidence="1">Nucleolus</location>
    </subcellularLocation>
</comment>
<keyword evidence="6" id="KW-1185">Reference proteome</keyword>
<proteinExistence type="predicted"/>
<evidence type="ECO:0000256" key="2">
    <source>
        <dbReference type="ARBA" id="ARBA00022553"/>
    </source>
</evidence>
<reference evidence="5 6" key="1">
    <citation type="submission" date="2022-07" db="EMBL/GenBank/DDBJ databases">
        <title>Genome-wide signatures of adaptation to extreme environments.</title>
        <authorList>
            <person name="Cho C.H."/>
            <person name="Yoon H.S."/>
        </authorList>
    </citation>
    <scope>NUCLEOTIDE SEQUENCE [LARGE SCALE GENOMIC DNA]</scope>
    <source>
        <strain evidence="5 6">DBV 063 E5</strain>
    </source>
</reference>
<feature type="compositionally biased region" description="Basic and acidic residues" evidence="4">
    <location>
        <begin position="463"/>
        <end position="484"/>
    </location>
</feature>
<evidence type="ECO:0000256" key="1">
    <source>
        <dbReference type="ARBA" id="ARBA00004604"/>
    </source>
</evidence>
<dbReference type="Pfam" id="PF04615">
    <property type="entry name" value="Utp14"/>
    <property type="match status" value="1"/>
</dbReference>
<sequence>MRGMTDEDSDAQSDDEPLGHSSDAVPPTDSALPEALLENILGHAPNRARWVEEVRGVGREQPLASTASAADLTDFLASLPEHDVHHSTLKRHLERLEQRSARQRLAAPLHRQAAERIREREAGRATQQAAAKWQPLVRRVAEAHHVSFPLPPHRPDAAGTTREVAGPAPMVIAPEHHVPETPLERQVASALQQQGVRDEREVSATEQLALNRLTREEVERRRGELAKMRSLLFYYERKAKRVKRVKSKAFRKMQKRRQEHARQLHEREQEELLASLVAAGTAGEGGDAEEVALVKQELLARAQRRERQRALERTTQRHRNTSRWVQRQLHRGHAQWDEGTRAALQEQVRRGEELRRRASRFWGAEEGEWDEEEEEEEGEGEERALESNLALPMEALRGQRPAGAGLLQLPFMRRALERDRNAALEQMEPSEEEVAEGDRRGKADIPGRRTFGGAAAAAATESSSEHSDREEKVAEGRVADDGEAARASAVSWAGASVLAERDAGEVSRRRMREMPAEAEQQMAASTWNTDGGAARTFKSPSQPTVQPENPWLQPASVSQPEKDAETQDANARDDCDDGSGPPEDARIVTPAKHHPPVDAVPTDASTDEQRQWRQLAFAGAGALPEDEAEFAARKAAAAEEQIGELADAPPPTDDILPGWGQWAGDGLVMRENTFMRRKRLATERARAQAIARRRDRHAGHVLLSERRIRAAADALQIRQPPVPFQTAEQYEAATVGGTPLGREWVPVRVHHRLVRPPVRADRGVPIPSLRLPQ</sequence>
<feature type="compositionally biased region" description="Polar residues" evidence="4">
    <location>
        <begin position="538"/>
        <end position="547"/>
    </location>
</feature>
<feature type="compositionally biased region" description="Basic and acidic residues" evidence="4">
    <location>
        <begin position="560"/>
        <end position="573"/>
    </location>
</feature>
<evidence type="ECO:0000256" key="3">
    <source>
        <dbReference type="ARBA" id="ARBA00023242"/>
    </source>
</evidence>
<dbReference type="InterPro" id="IPR006709">
    <property type="entry name" value="SSU_processome_Utp14"/>
</dbReference>
<dbReference type="PANTHER" id="PTHR14150:SF12">
    <property type="entry name" value="U3 SMALL NUCLEOLAR RNA-ASSOCIATED PROTEIN 14 HOMOLOG A"/>
    <property type="match status" value="1"/>
</dbReference>
<feature type="compositionally biased region" description="Basic and acidic residues" evidence="4">
    <location>
        <begin position="436"/>
        <end position="447"/>
    </location>
</feature>
<evidence type="ECO:0000313" key="6">
    <source>
        <dbReference type="Proteomes" id="UP001301350"/>
    </source>
</evidence>
<keyword evidence="3" id="KW-0539">Nucleus</keyword>
<name>A0AAV9IQ50_CYACA</name>
<evidence type="ECO:0008006" key="7">
    <source>
        <dbReference type="Google" id="ProtNLM"/>
    </source>
</evidence>
<evidence type="ECO:0000313" key="5">
    <source>
        <dbReference type="EMBL" id="KAK4534321.1"/>
    </source>
</evidence>
<feature type="region of interest" description="Disordered" evidence="4">
    <location>
        <begin position="423"/>
        <end position="603"/>
    </location>
</feature>